<dbReference type="EMBL" id="MW000465">
    <property type="protein sequence ID" value="QOL00268.1"/>
    <property type="molecule type" value="Genomic_DNA"/>
</dbReference>
<feature type="region of interest" description="Disordered" evidence="1">
    <location>
        <begin position="1"/>
        <end position="20"/>
    </location>
</feature>
<evidence type="ECO:0000256" key="1">
    <source>
        <dbReference type="SAM" id="MobiDB-lite"/>
    </source>
</evidence>
<organism evidence="2">
    <name type="scientific">uncultured organism</name>
    <dbReference type="NCBI Taxonomy" id="155900"/>
    <lineage>
        <taxon>unclassified sequences</taxon>
        <taxon>environmental samples</taxon>
    </lineage>
</organism>
<proteinExistence type="predicted"/>
<protein>
    <submittedName>
        <fullName evidence="2">Uncharacterized protein</fullName>
    </submittedName>
</protein>
<dbReference type="AlphaFoldDB" id="A0A7L9QBX5"/>
<feature type="compositionally biased region" description="Basic residues" evidence="1">
    <location>
        <begin position="1"/>
        <end position="17"/>
    </location>
</feature>
<evidence type="ECO:0000313" key="2">
    <source>
        <dbReference type="EMBL" id="QOL00268.1"/>
    </source>
</evidence>
<accession>A0A7L9QBX5</accession>
<name>A0A7L9QBX5_9ZZZZ</name>
<reference evidence="2" key="1">
    <citation type="submission" date="2020-09" db="EMBL/GenBank/DDBJ databases">
        <title>A new high-throughput screening method to detect antimicrobial volatiles from metagenomic clone libraries.</title>
        <authorList>
            <person name="Stocker F."/>
            <person name="Obermeier M."/>
            <person name="Resch K."/>
            <person name="Berg G."/>
            <person name="Mueller Bogota C.A."/>
        </authorList>
    </citation>
    <scope>NUCLEOTIDE SEQUENCE</scope>
</reference>
<sequence length="63" mass="7494">MVRRKKQTQKKRNKRQRWTTTDLKQLKALAGLRKASVIARQLRRTEPAVRWKAHIEGISLAMR</sequence>